<gene>
    <name evidence="3" type="ORF">KLLA0_F02277g</name>
</gene>
<feature type="chain" id="PRO_5004271667" evidence="2">
    <location>
        <begin position="23"/>
        <end position="298"/>
    </location>
</feature>
<keyword evidence="4" id="KW-1185">Reference proteome</keyword>
<evidence type="ECO:0000256" key="2">
    <source>
        <dbReference type="SAM" id="SignalP"/>
    </source>
</evidence>
<dbReference type="HOGENOM" id="CLU_934029_0_0_1"/>
<dbReference type="Proteomes" id="UP000000598">
    <property type="component" value="Chromosome F"/>
</dbReference>
<name>Q6CLK6_KLULA</name>
<accession>Q6CLK6</accession>
<feature type="transmembrane region" description="Helical" evidence="1">
    <location>
        <begin position="242"/>
        <end position="266"/>
    </location>
</feature>
<dbReference type="KEGG" id="kla:KLLA0_F02277g"/>
<keyword evidence="1" id="KW-0812">Transmembrane</keyword>
<organism evidence="3 4">
    <name type="scientific">Kluyveromyces lactis (strain ATCC 8585 / CBS 2359 / DSM 70799 / NBRC 1267 / NRRL Y-1140 / WM37)</name>
    <name type="common">Yeast</name>
    <name type="synonym">Candida sphaerica</name>
    <dbReference type="NCBI Taxonomy" id="284590"/>
    <lineage>
        <taxon>Eukaryota</taxon>
        <taxon>Fungi</taxon>
        <taxon>Dikarya</taxon>
        <taxon>Ascomycota</taxon>
        <taxon>Saccharomycotina</taxon>
        <taxon>Saccharomycetes</taxon>
        <taxon>Saccharomycetales</taxon>
        <taxon>Saccharomycetaceae</taxon>
        <taxon>Kluyveromyces</taxon>
    </lineage>
</organism>
<dbReference type="AlphaFoldDB" id="Q6CLK6"/>
<evidence type="ECO:0000313" key="4">
    <source>
        <dbReference type="Proteomes" id="UP000000598"/>
    </source>
</evidence>
<dbReference type="EMBL" id="CR382126">
    <property type="protein sequence ID" value="CAG97890.1"/>
    <property type="molecule type" value="Genomic_DNA"/>
</dbReference>
<dbReference type="InParanoid" id="Q6CLK6"/>
<reference evidence="3 4" key="1">
    <citation type="journal article" date="2004" name="Nature">
        <title>Genome evolution in yeasts.</title>
        <authorList>
            <consortium name="Genolevures"/>
            <person name="Dujon B."/>
            <person name="Sherman D."/>
            <person name="Fischer G."/>
            <person name="Durrens P."/>
            <person name="Casaregola S."/>
            <person name="Lafontaine I."/>
            <person name="de Montigny J."/>
            <person name="Marck C."/>
            <person name="Neuveglise C."/>
            <person name="Talla E."/>
            <person name="Goffard N."/>
            <person name="Frangeul L."/>
            <person name="Aigle M."/>
            <person name="Anthouard V."/>
            <person name="Babour A."/>
            <person name="Barbe V."/>
            <person name="Barnay S."/>
            <person name="Blanchin S."/>
            <person name="Beckerich J.M."/>
            <person name="Beyne E."/>
            <person name="Bleykasten C."/>
            <person name="Boisrame A."/>
            <person name="Boyer J."/>
            <person name="Cattolico L."/>
            <person name="Confanioleri F."/>
            <person name="de Daruvar A."/>
            <person name="Despons L."/>
            <person name="Fabre E."/>
            <person name="Fairhead C."/>
            <person name="Ferry-Dumazet H."/>
            <person name="Groppi A."/>
            <person name="Hantraye F."/>
            <person name="Hennequin C."/>
            <person name="Jauniaux N."/>
            <person name="Joyet P."/>
            <person name="Kachouri R."/>
            <person name="Kerrest A."/>
            <person name="Koszul R."/>
            <person name="Lemaire M."/>
            <person name="Lesur I."/>
            <person name="Ma L."/>
            <person name="Muller H."/>
            <person name="Nicaud J.M."/>
            <person name="Nikolski M."/>
            <person name="Oztas S."/>
            <person name="Ozier-Kalogeropoulos O."/>
            <person name="Pellenz S."/>
            <person name="Potier S."/>
            <person name="Richard G.F."/>
            <person name="Straub M.L."/>
            <person name="Suleau A."/>
            <person name="Swennene D."/>
            <person name="Tekaia F."/>
            <person name="Wesolowski-Louvel M."/>
            <person name="Westhof E."/>
            <person name="Wirth B."/>
            <person name="Zeniou-Meyer M."/>
            <person name="Zivanovic I."/>
            <person name="Bolotin-Fukuhara M."/>
            <person name="Thierry A."/>
            <person name="Bouchier C."/>
            <person name="Caudron B."/>
            <person name="Scarpelli C."/>
            <person name="Gaillardin C."/>
            <person name="Weissenbach J."/>
            <person name="Wincker P."/>
            <person name="Souciet J.L."/>
        </authorList>
    </citation>
    <scope>NUCLEOTIDE SEQUENCE [LARGE SCALE GENOMIC DNA]</scope>
    <source>
        <strain evidence="4">ATCC 8585 / CBS 2359 / DSM 70799 / NBRC 1267 / NRRL Y-1140 / WM37</strain>
    </source>
</reference>
<dbReference type="PaxDb" id="284590-Q6CLK6"/>
<keyword evidence="1" id="KW-1133">Transmembrane helix</keyword>
<evidence type="ECO:0000313" key="3">
    <source>
        <dbReference type="EMBL" id="CAG97890.1"/>
    </source>
</evidence>
<feature type="signal peptide" evidence="2">
    <location>
        <begin position="1"/>
        <end position="22"/>
    </location>
</feature>
<proteinExistence type="predicted"/>
<protein>
    <submittedName>
        <fullName evidence="3">KLLA0F02277p</fullName>
    </submittedName>
</protein>
<sequence>MQFPLLMQIGLVCLQIFNCVESFPVSSQTHSLSFDTIRRVFNGIDSLLSEIGKNVTILENQLAKSITFDSTTLPEKEISSETNFNELQEALCEFQVVLDNCIRFLPHEYQRVNNSKAHISRVVAGLESMDAIYYRTHKMVANYIAFQTTRLDELSKVMWKCSVENSNTKNGCNNMALKQVQLLENVELTMKLTNSYLDIIKDSKFLTEIKSQQPQNDNFHDPTDIIRLLEEESLEDLSCVTLIFKLLLLFGATSFATPLICFWTGYLKNGSRICEKWAVNITFKEFYIIMELVRRIKA</sequence>
<dbReference type="RefSeq" id="XP_455183.1">
    <property type="nucleotide sequence ID" value="XM_455183.1"/>
</dbReference>
<evidence type="ECO:0000256" key="1">
    <source>
        <dbReference type="SAM" id="Phobius"/>
    </source>
</evidence>
<dbReference type="GeneID" id="2894817"/>
<keyword evidence="2" id="KW-0732">Signal</keyword>
<keyword evidence="1" id="KW-0472">Membrane</keyword>